<comment type="similarity">
    <text evidence="8">In the N-terminal section; belongs to the long-chain O-acyltransferase family.</text>
</comment>
<dbReference type="Pfam" id="PF03007">
    <property type="entry name" value="WS_DGAT_cat"/>
    <property type="match status" value="1"/>
</dbReference>
<comment type="catalytic activity">
    <reaction evidence="9">
        <text>a long chain fatty alcohol + a fatty acyl-CoA = a long-chain alcohol wax ester + CoA</text>
        <dbReference type="Rhea" id="RHEA:38443"/>
        <dbReference type="ChEBI" id="CHEBI:17135"/>
        <dbReference type="ChEBI" id="CHEBI:57287"/>
        <dbReference type="ChEBI" id="CHEBI:77636"/>
        <dbReference type="ChEBI" id="CHEBI:235323"/>
        <dbReference type="EC" id="2.3.1.75"/>
    </reaction>
</comment>
<dbReference type="AlphaFoldDB" id="A0A2G5F3T1"/>
<dbReference type="UniPathway" id="UPA00282"/>
<keyword evidence="5" id="KW-0808">Transferase</keyword>
<dbReference type="PANTHER" id="PTHR31650:SF34">
    <property type="entry name" value="O-ACYLTRANSFERASE WSD1-LIKE ISOFORM X1"/>
    <property type="match status" value="1"/>
</dbReference>
<comment type="pathway">
    <text evidence="3">Glycerolipid metabolism; triacylglycerol biosynthesis.</text>
</comment>
<dbReference type="Proteomes" id="UP000230069">
    <property type="component" value="Unassembled WGS sequence"/>
</dbReference>
<dbReference type="InterPro" id="IPR009721">
    <property type="entry name" value="O-acyltransferase_WSD1_C"/>
</dbReference>
<keyword evidence="7" id="KW-0012">Acyltransferase</keyword>
<evidence type="ECO:0000256" key="10">
    <source>
        <dbReference type="ARBA" id="ARBA00048109"/>
    </source>
</evidence>
<evidence type="ECO:0000256" key="9">
    <source>
        <dbReference type="ARBA" id="ARBA00047604"/>
    </source>
</evidence>
<protein>
    <submittedName>
        <fullName evidence="13">Uncharacterized protein</fullName>
    </submittedName>
</protein>
<evidence type="ECO:0000259" key="11">
    <source>
        <dbReference type="Pfam" id="PF03007"/>
    </source>
</evidence>
<evidence type="ECO:0000313" key="14">
    <source>
        <dbReference type="Proteomes" id="UP000230069"/>
    </source>
</evidence>
<dbReference type="PANTHER" id="PTHR31650">
    <property type="entry name" value="O-ACYLTRANSFERASE (WSD1-LIKE) FAMILY PROTEIN"/>
    <property type="match status" value="1"/>
</dbReference>
<comment type="catalytic activity">
    <reaction evidence="10">
        <text>an acyl-CoA + a 1,2-diacyl-sn-glycerol = a triacyl-sn-glycerol + CoA</text>
        <dbReference type="Rhea" id="RHEA:10868"/>
        <dbReference type="ChEBI" id="CHEBI:17815"/>
        <dbReference type="ChEBI" id="CHEBI:57287"/>
        <dbReference type="ChEBI" id="CHEBI:58342"/>
        <dbReference type="ChEBI" id="CHEBI:64615"/>
        <dbReference type="EC" id="2.3.1.20"/>
    </reaction>
</comment>
<evidence type="ECO:0000313" key="13">
    <source>
        <dbReference type="EMBL" id="PIA62557.1"/>
    </source>
</evidence>
<keyword evidence="6" id="KW-0256">Endoplasmic reticulum</keyword>
<dbReference type="GO" id="GO:0005789">
    <property type="term" value="C:endoplasmic reticulum membrane"/>
    <property type="evidence" value="ECO:0007669"/>
    <property type="project" value="UniProtKB-SubCell"/>
</dbReference>
<sequence>MGEVSMAFNQQNQTQKLEEDTLMIPLSPASQSFNSPVISFTILSVMELETLLDEFETADIIRNLFLPLNARFSSIIHIDEKGVACWKKVDVRVEDHIVVPIFSKGLSTTQYDENLKEYLAKIASEPLSSSRPLWEIHVVKYPTLYGAGSVVFKISHALGDGYSLISVLFSVFGRADDPSLPLTLPEMSMRVNGGKKSLWSYVSKCINTISDITSSALKGTISKDSKSVIRSGEPNVELEPIAITSISISLEHLKQIKSKVGGSINDVITGVIYYMIHLYMVKTGDISTGKTMNLAMAFNTRMLQGYKSIDQMLKANVWGNHVAVLVVPIPCVSGDQKVDPLYFVTKAKEIMDKKKHSMFAYMSDPINKVLRTLTGTKGVSEFLRASLCNTSATVTSVIGPKEKMTLAGHPIGSINFILAGIPQSLVLTAVSLMGQLKLTATVEKNFIDSKLINSCMKEAFENIFEAACGVRTTS</sequence>
<evidence type="ECO:0000256" key="6">
    <source>
        <dbReference type="ARBA" id="ARBA00022824"/>
    </source>
</evidence>
<keyword evidence="14" id="KW-1185">Reference proteome</keyword>
<dbReference type="STRING" id="218851.A0A2G5F3T1"/>
<evidence type="ECO:0000256" key="5">
    <source>
        <dbReference type="ARBA" id="ARBA00022679"/>
    </source>
</evidence>
<dbReference type="InParanoid" id="A0A2G5F3T1"/>
<dbReference type="EMBL" id="KZ305019">
    <property type="protein sequence ID" value="PIA62557.1"/>
    <property type="molecule type" value="Genomic_DNA"/>
</dbReference>
<name>A0A2G5F3T1_AQUCA</name>
<dbReference type="Pfam" id="PF06974">
    <property type="entry name" value="WS_DGAT_C"/>
    <property type="match status" value="1"/>
</dbReference>
<reference evidence="13 14" key="1">
    <citation type="submission" date="2017-09" db="EMBL/GenBank/DDBJ databases">
        <title>WGS assembly of Aquilegia coerulea Goldsmith.</title>
        <authorList>
            <person name="Hodges S."/>
            <person name="Kramer E."/>
            <person name="Nordborg M."/>
            <person name="Tomkins J."/>
            <person name="Borevitz J."/>
            <person name="Derieg N."/>
            <person name="Yan J."/>
            <person name="Mihaltcheva S."/>
            <person name="Hayes R.D."/>
            <person name="Rokhsar D."/>
        </authorList>
    </citation>
    <scope>NUCLEOTIDE SEQUENCE [LARGE SCALE GENOMIC DNA]</scope>
    <source>
        <strain evidence="14">cv. Goldsmith</strain>
    </source>
</reference>
<accession>A0A2G5F3T1</accession>
<dbReference type="GO" id="GO:0005886">
    <property type="term" value="C:plasma membrane"/>
    <property type="evidence" value="ECO:0007669"/>
    <property type="project" value="UniProtKB-SubCell"/>
</dbReference>
<dbReference type="InterPro" id="IPR004255">
    <property type="entry name" value="O-acyltransferase_WSD1_N"/>
</dbReference>
<evidence type="ECO:0000256" key="2">
    <source>
        <dbReference type="ARBA" id="ARBA00004586"/>
    </source>
</evidence>
<evidence type="ECO:0000259" key="12">
    <source>
        <dbReference type="Pfam" id="PF06974"/>
    </source>
</evidence>
<comment type="pathway">
    <text evidence="4">Lipid metabolism.</text>
</comment>
<evidence type="ECO:0000256" key="7">
    <source>
        <dbReference type="ARBA" id="ARBA00023315"/>
    </source>
</evidence>
<dbReference type="OrthoDB" id="619536at2759"/>
<dbReference type="InterPro" id="IPR045034">
    <property type="entry name" value="O-acyltransferase_WSD1-like"/>
</dbReference>
<feature type="domain" description="O-acyltransferase WSD1-like N-terminal" evidence="11">
    <location>
        <begin position="113"/>
        <end position="268"/>
    </location>
</feature>
<evidence type="ECO:0000256" key="4">
    <source>
        <dbReference type="ARBA" id="ARBA00005189"/>
    </source>
</evidence>
<gene>
    <name evidence="13" type="ORF">AQUCO_00200519v1</name>
</gene>
<feature type="domain" description="O-acyltransferase WSD1 C-terminal" evidence="12">
    <location>
        <begin position="318"/>
        <end position="463"/>
    </location>
</feature>
<evidence type="ECO:0000256" key="8">
    <source>
        <dbReference type="ARBA" id="ARBA00024360"/>
    </source>
</evidence>
<dbReference type="GO" id="GO:0047196">
    <property type="term" value="F:long-chain-alcohol O-fatty-acyltransferase activity"/>
    <property type="evidence" value="ECO:0007669"/>
    <property type="project" value="UniProtKB-EC"/>
</dbReference>
<evidence type="ECO:0000256" key="1">
    <source>
        <dbReference type="ARBA" id="ARBA00004162"/>
    </source>
</evidence>
<evidence type="ECO:0000256" key="3">
    <source>
        <dbReference type="ARBA" id="ARBA00004771"/>
    </source>
</evidence>
<dbReference type="GO" id="GO:0019432">
    <property type="term" value="P:triglyceride biosynthetic process"/>
    <property type="evidence" value="ECO:0007669"/>
    <property type="project" value="UniProtKB-UniPathway"/>
</dbReference>
<dbReference type="GO" id="GO:0004144">
    <property type="term" value="F:diacylglycerol O-acyltransferase activity"/>
    <property type="evidence" value="ECO:0007669"/>
    <property type="project" value="UniProtKB-EC"/>
</dbReference>
<comment type="subcellular location">
    <subcellularLocation>
        <location evidence="1">Cell membrane</location>
        <topology evidence="1">Single-pass membrane protein</topology>
    </subcellularLocation>
    <subcellularLocation>
        <location evidence="2">Endoplasmic reticulum membrane</location>
    </subcellularLocation>
</comment>
<proteinExistence type="inferred from homology"/>
<organism evidence="13 14">
    <name type="scientific">Aquilegia coerulea</name>
    <name type="common">Rocky mountain columbine</name>
    <dbReference type="NCBI Taxonomy" id="218851"/>
    <lineage>
        <taxon>Eukaryota</taxon>
        <taxon>Viridiplantae</taxon>
        <taxon>Streptophyta</taxon>
        <taxon>Embryophyta</taxon>
        <taxon>Tracheophyta</taxon>
        <taxon>Spermatophyta</taxon>
        <taxon>Magnoliopsida</taxon>
        <taxon>Ranunculales</taxon>
        <taxon>Ranunculaceae</taxon>
        <taxon>Thalictroideae</taxon>
        <taxon>Aquilegia</taxon>
    </lineage>
</organism>